<dbReference type="SMART" id="SM00220">
    <property type="entry name" value="S_TKc"/>
    <property type="match status" value="1"/>
</dbReference>
<dbReference type="Proteomes" id="UP000254794">
    <property type="component" value="Unassembled WGS sequence"/>
</dbReference>
<keyword evidence="2" id="KW-0418">Kinase</keyword>
<name>A0A378JK64_9GAMM</name>
<reference evidence="2 3" key="1">
    <citation type="submission" date="2018-06" db="EMBL/GenBank/DDBJ databases">
        <authorList>
            <consortium name="Pathogen Informatics"/>
            <person name="Doyle S."/>
        </authorList>
    </citation>
    <scope>NUCLEOTIDE SEQUENCE [LARGE SCALE GENOMIC DNA]</scope>
    <source>
        <strain evidence="2 3">NCTC13316</strain>
    </source>
</reference>
<dbReference type="PROSITE" id="PS00108">
    <property type="entry name" value="PROTEIN_KINASE_ST"/>
    <property type="match status" value="1"/>
</dbReference>
<proteinExistence type="predicted"/>
<keyword evidence="3" id="KW-1185">Reference proteome</keyword>
<sequence>MPPINLKAGQLNSNETKELLHFFAYHANLGIKYWQKNKIYEFDGKQFIFKNNIYQRQGKHGFCYEVISNKEPIGEGSFGTVRLIKNTLVIKNEEVNFKKEGKDKSRRVVKIQDHSTEDSEKNLEKEYQLSKKAVHLGIKEPTKTILDGTIRSYTTMKLLPGKELYDILDDDQKGIRVLTLAKRIELSMALLQALKHQVTAIEIIHRDIKPKNILVDLGPPIRVNILDYGMSIKSDGTISKCEGPLAYIAPEVFHDKIISDKSDVFSMGRVLALIWRGYNDTYASFFQRFAEKFSAERLLINLFDKLEELEEDSRILIFKALKGMLEFHPNDRSNIDNAIENFEAVNIALSTVKQLNSSSACENLEQTFSNLDGERKQLETLTNTNSSFFSSKAGKEEQKSCNNIENQQALST</sequence>
<dbReference type="Gene3D" id="1.10.510.10">
    <property type="entry name" value="Transferase(Phosphotransferase) domain 1"/>
    <property type="match status" value="1"/>
</dbReference>
<dbReference type="GO" id="GO:0005524">
    <property type="term" value="F:ATP binding"/>
    <property type="evidence" value="ECO:0007669"/>
    <property type="project" value="InterPro"/>
</dbReference>
<gene>
    <name evidence="2" type="ORF">NCTC13316_01562</name>
</gene>
<dbReference type="InterPro" id="IPR008271">
    <property type="entry name" value="Ser/Thr_kinase_AS"/>
</dbReference>
<dbReference type="PANTHER" id="PTHR44167">
    <property type="entry name" value="OVARIAN-SPECIFIC SERINE/THREONINE-PROTEIN KINASE LOK-RELATED"/>
    <property type="match status" value="1"/>
</dbReference>
<dbReference type="InterPro" id="IPR011009">
    <property type="entry name" value="Kinase-like_dom_sf"/>
</dbReference>
<dbReference type="Pfam" id="PF00069">
    <property type="entry name" value="Pkinase"/>
    <property type="match status" value="1"/>
</dbReference>
<organism evidence="2 3">
    <name type="scientific">Legionella busanensis</name>
    <dbReference type="NCBI Taxonomy" id="190655"/>
    <lineage>
        <taxon>Bacteria</taxon>
        <taxon>Pseudomonadati</taxon>
        <taxon>Pseudomonadota</taxon>
        <taxon>Gammaproteobacteria</taxon>
        <taxon>Legionellales</taxon>
        <taxon>Legionellaceae</taxon>
        <taxon>Legionella</taxon>
    </lineage>
</organism>
<evidence type="ECO:0000313" key="2">
    <source>
        <dbReference type="EMBL" id="STX51467.1"/>
    </source>
</evidence>
<dbReference type="PROSITE" id="PS50011">
    <property type="entry name" value="PROTEIN_KINASE_DOM"/>
    <property type="match status" value="1"/>
</dbReference>
<dbReference type="GO" id="GO:0004672">
    <property type="term" value="F:protein kinase activity"/>
    <property type="evidence" value="ECO:0007669"/>
    <property type="project" value="InterPro"/>
</dbReference>
<dbReference type="EMBL" id="UGOD01000001">
    <property type="protein sequence ID" value="STX51467.1"/>
    <property type="molecule type" value="Genomic_DNA"/>
</dbReference>
<dbReference type="AlphaFoldDB" id="A0A378JK64"/>
<keyword evidence="2" id="KW-0808">Transferase</keyword>
<feature type="domain" description="Protein kinase" evidence="1">
    <location>
        <begin position="67"/>
        <end position="349"/>
    </location>
</feature>
<dbReference type="InterPro" id="IPR000719">
    <property type="entry name" value="Prot_kinase_dom"/>
</dbReference>
<dbReference type="SUPFAM" id="SSF56112">
    <property type="entry name" value="Protein kinase-like (PK-like)"/>
    <property type="match status" value="1"/>
</dbReference>
<protein>
    <submittedName>
        <fullName evidence="2">Ser/Thr protein kinase</fullName>
    </submittedName>
</protein>
<dbReference type="RefSeq" id="WP_115331103.1">
    <property type="nucleotide sequence ID" value="NZ_CAAAHP010000001.1"/>
</dbReference>
<dbReference type="OrthoDB" id="4103069at2"/>
<dbReference type="PANTHER" id="PTHR44167:SF24">
    <property type="entry name" value="SERINE_THREONINE-PROTEIN KINASE CHK2"/>
    <property type="match status" value="1"/>
</dbReference>
<evidence type="ECO:0000313" key="3">
    <source>
        <dbReference type="Proteomes" id="UP000254794"/>
    </source>
</evidence>
<accession>A0A378JK64</accession>
<evidence type="ECO:0000259" key="1">
    <source>
        <dbReference type="PROSITE" id="PS50011"/>
    </source>
</evidence>